<proteinExistence type="predicted"/>
<evidence type="ECO:0000256" key="1">
    <source>
        <dbReference type="SAM" id="MobiDB-lite"/>
    </source>
</evidence>
<feature type="compositionally biased region" description="Polar residues" evidence="1">
    <location>
        <begin position="38"/>
        <end position="48"/>
    </location>
</feature>
<evidence type="ECO:0000313" key="2">
    <source>
        <dbReference type="EMBL" id="KXH57304.1"/>
    </source>
</evidence>
<dbReference type="EMBL" id="JFFI01001619">
    <property type="protein sequence ID" value="KXH57304.1"/>
    <property type="molecule type" value="Genomic_DNA"/>
</dbReference>
<accession>A0A135UA90</accession>
<feature type="region of interest" description="Disordered" evidence="1">
    <location>
        <begin position="34"/>
        <end position="55"/>
    </location>
</feature>
<name>A0A135UA90_9PEZI</name>
<evidence type="ECO:0000313" key="3">
    <source>
        <dbReference type="Proteomes" id="UP000070121"/>
    </source>
</evidence>
<dbReference type="OrthoDB" id="4849123at2759"/>
<keyword evidence="3" id="KW-1185">Reference proteome</keyword>
<protein>
    <submittedName>
        <fullName evidence="2">Uncharacterized protein</fullName>
    </submittedName>
</protein>
<dbReference type="AlphaFoldDB" id="A0A135UA90"/>
<sequence length="89" mass="9996">MAHSGQSSYSGYFIRLPERDMRGRKRIGLESKKELAQRRTSMYQNQPASDEPSAYGAAFRNDNVAASEARHKARAAENISKIMNQYGGK</sequence>
<comment type="caution">
    <text evidence="2">The sequence shown here is derived from an EMBL/GenBank/DDBJ whole genome shotgun (WGS) entry which is preliminary data.</text>
</comment>
<gene>
    <name evidence="2" type="ORF">CSAL01_04330</name>
</gene>
<dbReference type="Proteomes" id="UP000070121">
    <property type="component" value="Unassembled WGS sequence"/>
</dbReference>
<reference evidence="2 3" key="1">
    <citation type="submission" date="2014-02" db="EMBL/GenBank/DDBJ databases">
        <title>The genome sequence of Colletotrichum salicis CBS 607.94.</title>
        <authorList>
            <person name="Baroncelli R."/>
            <person name="Thon M.R."/>
        </authorList>
    </citation>
    <scope>NUCLEOTIDE SEQUENCE [LARGE SCALE GENOMIC DNA]</scope>
    <source>
        <strain evidence="2 3">CBS 607.94</strain>
    </source>
</reference>
<organism evidence="2 3">
    <name type="scientific">Colletotrichum salicis</name>
    <dbReference type="NCBI Taxonomy" id="1209931"/>
    <lineage>
        <taxon>Eukaryota</taxon>
        <taxon>Fungi</taxon>
        <taxon>Dikarya</taxon>
        <taxon>Ascomycota</taxon>
        <taxon>Pezizomycotina</taxon>
        <taxon>Sordariomycetes</taxon>
        <taxon>Hypocreomycetidae</taxon>
        <taxon>Glomerellales</taxon>
        <taxon>Glomerellaceae</taxon>
        <taxon>Colletotrichum</taxon>
        <taxon>Colletotrichum acutatum species complex</taxon>
    </lineage>
</organism>